<protein>
    <recommendedName>
        <fullName evidence="2">Replication termination factor 2</fullName>
    </recommendedName>
    <alternativeName>
        <fullName evidence="3">Replication termination factor 2 domain-containing protein 1</fullName>
    </alternativeName>
</protein>
<dbReference type="PANTHER" id="PTHR12775">
    <property type="entry name" value="PROTEIN C20ORF43 HOMOLOG"/>
    <property type="match status" value="1"/>
</dbReference>
<dbReference type="CDD" id="cd16653">
    <property type="entry name" value="RING-like_Rtf2"/>
    <property type="match status" value="1"/>
</dbReference>
<name>A0ABQ8TNR1_PERAM</name>
<evidence type="ECO:0000313" key="6">
    <source>
        <dbReference type="Proteomes" id="UP001148838"/>
    </source>
</evidence>
<evidence type="ECO:0000313" key="5">
    <source>
        <dbReference type="EMBL" id="KAJ4448212.1"/>
    </source>
</evidence>
<dbReference type="Pfam" id="PF04641">
    <property type="entry name" value="Rtf2"/>
    <property type="match status" value="2"/>
</dbReference>
<dbReference type="InterPro" id="IPR027799">
    <property type="entry name" value="Rtf2_RING-finger"/>
</dbReference>
<organism evidence="5 6">
    <name type="scientific">Periplaneta americana</name>
    <name type="common">American cockroach</name>
    <name type="synonym">Blatta americana</name>
    <dbReference type="NCBI Taxonomy" id="6978"/>
    <lineage>
        <taxon>Eukaryota</taxon>
        <taxon>Metazoa</taxon>
        <taxon>Ecdysozoa</taxon>
        <taxon>Arthropoda</taxon>
        <taxon>Hexapoda</taxon>
        <taxon>Insecta</taxon>
        <taxon>Pterygota</taxon>
        <taxon>Neoptera</taxon>
        <taxon>Polyneoptera</taxon>
        <taxon>Dictyoptera</taxon>
        <taxon>Blattodea</taxon>
        <taxon>Blattoidea</taxon>
        <taxon>Blattidae</taxon>
        <taxon>Blattinae</taxon>
        <taxon>Periplaneta</taxon>
    </lineage>
</organism>
<evidence type="ECO:0000256" key="4">
    <source>
        <dbReference type="SAM" id="MobiDB-lite"/>
    </source>
</evidence>
<accession>A0ABQ8TNR1</accession>
<dbReference type="InterPro" id="IPR006735">
    <property type="entry name" value="Rtf2"/>
</dbReference>
<feature type="compositionally biased region" description="Basic and acidic residues" evidence="4">
    <location>
        <begin position="325"/>
        <end position="341"/>
    </location>
</feature>
<gene>
    <name evidence="5" type="ORF">ANN_10226</name>
</gene>
<evidence type="ECO:0000256" key="3">
    <source>
        <dbReference type="ARBA" id="ARBA00030367"/>
    </source>
</evidence>
<keyword evidence="6" id="KW-1185">Reference proteome</keyword>
<feature type="region of interest" description="Disordered" evidence="4">
    <location>
        <begin position="1"/>
        <end position="27"/>
    </location>
</feature>
<dbReference type="Proteomes" id="UP001148838">
    <property type="component" value="Unassembled WGS sequence"/>
</dbReference>
<feature type="compositionally biased region" description="Polar residues" evidence="4">
    <location>
        <begin position="349"/>
        <end position="374"/>
    </location>
</feature>
<sequence>MGCDGGTIPKRDELVRKKKKPEQKDKDSELSFRWKHCGITQQPLQNPIVACGLGRLYSKDAVIEALLDRTNLPETAQHIRNLKALEDDFSAIAGQHLKQKSRKRRKEREMNPLGLECSNAVGIEESKSSVRGLDRKGTKASFRNEWKEQSDLKFYRRVVDNSSHSEHGDQAIGPLLPIHRLGYLSWYKRQAGAALPSTLSYMKFTSVSFRFEYMSHSTTPNTTLNDIKDLQLTPNPAFKPSAEKGDAYVDRQSSPFICPVIGVEMNGKFRFVFLWGCGCVMSERALKEVKTKLCHKCQQPFSEEDVVILNGSPEDLDLMKTKSEARQARLKAEKKTRNESKRKGKIDAPNTSTETSNNIQACSDNSECSTSSDEGNQKLKAKNGKPDQKPGSKLNGVKDSISAKRPAGNDIVDPVFKKTKGTYSVANDPKATDVFKSLFTSHQKAQQQNKAHWITYNPFYN</sequence>
<comment type="caution">
    <text evidence="5">The sequence shown here is derived from an EMBL/GenBank/DDBJ whole genome shotgun (WGS) entry which is preliminary data.</text>
</comment>
<reference evidence="5 6" key="1">
    <citation type="journal article" date="2022" name="Allergy">
        <title>Genome assembly and annotation of Periplaneta americana reveal a comprehensive cockroach allergen profile.</title>
        <authorList>
            <person name="Wang L."/>
            <person name="Xiong Q."/>
            <person name="Saelim N."/>
            <person name="Wang L."/>
            <person name="Nong W."/>
            <person name="Wan A.T."/>
            <person name="Shi M."/>
            <person name="Liu X."/>
            <person name="Cao Q."/>
            <person name="Hui J.H.L."/>
            <person name="Sookrung N."/>
            <person name="Leung T.F."/>
            <person name="Tungtrongchitr A."/>
            <person name="Tsui S.K.W."/>
        </authorList>
    </citation>
    <scope>NUCLEOTIDE SEQUENCE [LARGE SCALE GENOMIC DNA]</scope>
    <source>
        <strain evidence="5">PWHHKU_190912</strain>
    </source>
</reference>
<feature type="region of interest" description="Disordered" evidence="4">
    <location>
        <begin position="325"/>
        <end position="406"/>
    </location>
</feature>
<dbReference type="PANTHER" id="PTHR12775:SF0">
    <property type="entry name" value="REPLICATION TERMINATION FACTOR 2"/>
    <property type="match status" value="1"/>
</dbReference>
<evidence type="ECO:0000256" key="1">
    <source>
        <dbReference type="ARBA" id="ARBA00009885"/>
    </source>
</evidence>
<comment type="similarity">
    <text evidence="1">Belongs to the rtf2 family.</text>
</comment>
<proteinExistence type="inferred from homology"/>
<evidence type="ECO:0000256" key="2">
    <source>
        <dbReference type="ARBA" id="ARBA00015157"/>
    </source>
</evidence>
<dbReference type="EMBL" id="JAJSOF020000005">
    <property type="protein sequence ID" value="KAJ4448212.1"/>
    <property type="molecule type" value="Genomic_DNA"/>
</dbReference>